<keyword evidence="19" id="KW-1185">Reference proteome</keyword>
<dbReference type="InterPro" id="IPR048831">
    <property type="entry name" value="C8A_B_C6_EGF-like"/>
</dbReference>
<evidence type="ECO:0000256" key="9">
    <source>
        <dbReference type="ARBA" id="ARBA00022852"/>
    </source>
</evidence>
<evidence type="ECO:0000256" key="12">
    <source>
        <dbReference type="ARBA" id="ARBA00023180"/>
    </source>
</evidence>
<evidence type="ECO:0000313" key="19">
    <source>
        <dbReference type="Proteomes" id="UP000324632"/>
    </source>
</evidence>
<dbReference type="PANTHER" id="PTHR45742">
    <property type="entry name" value="COMPLEMENT COMPONENT C6"/>
    <property type="match status" value="1"/>
</dbReference>
<dbReference type="SUPFAM" id="SSF82895">
    <property type="entry name" value="TSP-1 type 1 repeat"/>
    <property type="match status" value="1"/>
</dbReference>
<sequence>MPASPANTLDPGRRRRQLHPELFTHFSPPAVPSGYMTMGALQAAQWAQQSFAAQAAPMAFGIQAPLQVGQMLHGGQPVIWGQANLFHSPATGQQQWAFVPAQTVGMGPHPIPAAVLQGLVPIAAMRPHSCEPPDTSSAVTSPRHFVDSTPHHGRSKDDLSEDSLGVTTVQVTTAQQAAADPVQPFRKQEVDGELDISQMSLTPGSTISLATTDSLKQKRTKQILKNSESFVNGLLTFLKTPSILSTNNTSNHGTEESHCINNVRFVCQMHKCISLGIDFISMSLHQTHQTLQSHLNDNVADMFEYVRCVVVLQTCPVECYQRAFPLSHKAYNIDILNSTLQNTVICDYYYVSKRLANVMFDLESRITYNIFLCLSQTKGAMDYKMEAFETFSEYFNSQSKSTLSKTSVSIGINIPNVFEFSFNYNDHRYKKTASMLRHFSETKRKFLRVYSELELARYALKSSNLMLHPEFLSRLNALPLDYTYGEYRQLYNDYGTHFVKEATLGGNFDYTLVLNQEKLEKAGYTLSDTKTCVDAAMKLGANIKGVYVSAGVSGGSCDALLKELGESSKTSEMVEDVIVVVKGGDSESVSHLAAKKLPAANDMQLWGDAVFYNPDFLTRKLEPLYELVSARDFSNANILKKNLRRSMAKYMSEISSCQCSPCLNNGVPVLKGTRCVCICPPGFKGLSCEITQRKALAVDASWSCWSSWSTCTGRTQLRTRQCNNPAPQNGGMTCLGLQEESADCI</sequence>
<reference evidence="18 19" key="1">
    <citation type="journal article" date="2019" name="Mol. Ecol. Resour.">
        <title>Chromosome-level genome assembly of Triplophysa tibetana, a fish adapted to the harsh high-altitude environment of the Tibetan Plateau.</title>
        <authorList>
            <person name="Yang X."/>
            <person name="Liu H."/>
            <person name="Ma Z."/>
            <person name="Zou Y."/>
            <person name="Zou M."/>
            <person name="Mao Y."/>
            <person name="Li X."/>
            <person name="Wang H."/>
            <person name="Chen T."/>
            <person name="Wang W."/>
            <person name="Yang R."/>
        </authorList>
    </citation>
    <scope>NUCLEOTIDE SEQUENCE [LARGE SCALE GENOMIC DNA]</scope>
    <source>
        <strain evidence="18">TTIB1903HZAU</strain>
        <tissue evidence="18">Muscle</tissue>
    </source>
</reference>
<dbReference type="AlphaFoldDB" id="A0A5A9PFU2"/>
<dbReference type="GO" id="GO:0031640">
    <property type="term" value="P:killing of cells of another organism"/>
    <property type="evidence" value="ECO:0007669"/>
    <property type="project" value="UniProtKB-KW"/>
</dbReference>
<comment type="subunit">
    <text evidence="15">Heterotrimer of 3 chains: alpha (C8A), beta (C8B) and gamma (C8G); the alpha and gamma chains are disulfide bonded. Component of the membrane attack complex (MAC), composed of complement C5b, C6, C7, C8A, C8B, C8G and multiple copies of the pore-forming subunit C9.</text>
</comment>
<dbReference type="PROSITE" id="PS00022">
    <property type="entry name" value="EGF_1"/>
    <property type="match status" value="1"/>
</dbReference>
<evidence type="ECO:0000256" key="3">
    <source>
        <dbReference type="ARBA" id="ARBA00009214"/>
    </source>
</evidence>
<dbReference type="Gene3D" id="2.10.25.10">
    <property type="entry name" value="Laminin"/>
    <property type="match status" value="1"/>
</dbReference>
<keyword evidence="11" id="KW-1015">Disulfide bond</keyword>
<evidence type="ECO:0000256" key="14">
    <source>
        <dbReference type="ARBA" id="ARBA00093292"/>
    </source>
</evidence>
<keyword evidence="12" id="KW-0325">Glycoprotein</keyword>
<dbReference type="PROSITE" id="PS50092">
    <property type="entry name" value="TSP1"/>
    <property type="match status" value="1"/>
</dbReference>
<dbReference type="EMBL" id="SOYY01000007">
    <property type="protein sequence ID" value="KAA0719537.1"/>
    <property type="molecule type" value="Genomic_DNA"/>
</dbReference>
<keyword evidence="8" id="KW-0677">Repeat</keyword>
<feature type="domain" description="MACPF" evidence="17">
    <location>
        <begin position="311"/>
        <end position="658"/>
    </location>
</feature>
<evidence type="ECO:0000313" key="18">
    <source>
        <dbReference type="EMBL" id="KAA0719537.1"/>
    </source>
</evidence>
<dbReference type="PANTHER" id="PTHR45742:SF5">
    <property type="entry name" value="COMPLEMENT COMPONENT C8 BETA CHAIN"/>
    <property type="match status" value="1"/>
</dbReference>
<dbReference type="Pfam" id="PF21195">
    <property type="entry name" value="EGF_C8A_B_C6"/>
    <property type="match status" value="1"/>
</dbReference>
<gene>
    <name evidence="18" type="ORF">E1301_Tti018439</name>
</gene>
<feature type="region of interest" description="Disordered" evidence="16">
    <location>
        <begin position="130"/>
        <end position="162"/>
    </location>
</feature>
<evidence type="ECO:0000256" key="7">
    <source>
        <dbReference type="ARBA" id="ARBA00022692"/>
    </source>
</evidence>
<dbReference type="InterPro" id="IPR020863">
    <property type="entry name" value="MACPF_CS"/>
</dbReference>
<accession>A0A5A9PFU2</accession>
<dbReference type="PROSITE" id="PS51412">
    <property type="entry name" value="MACPF_2"/>
    <property type="match status" value="1"/>
</dbReference>
<keyword evidence="7" id="KW-0812">Transmembrane</keyword>
<evidence type="ECO:0000256" key="10">
    <source>
        <dbReference type="ARBA" id="ARBA00023136"/>
    </source>
</evidence>
<comment type="subcellular location">
    <subcellularLocation>
        <location evidence="2">Secreted</location>
    </subcellularLocation>
    <subcellularLocation>
        <location evidence="1">Target cell membrane</location>
        <topology evidence="1">Multi-pass membrane protein</topology>
    </subcellularLocation>
</comment>
<evidence type="ECO:0000256" key="1">
    <source>
        <dbReference type="ARBA" id="ARBA00004276"/>
    </source>
</evidence>
<keyword evidence="6" id="KW-0964">Secreted</keyword>
<evidence type="ECO:0000256" key="16">
    <source>
        <dbReference type="SAM" id="MobiDB-lite"/>
    </source>
</evidence>
<keyword evidence="5" id="KW-1134">Transmembrane beta strand</keyword>
<comment type="caution">
    <text evidence="18">The sequence shown here is derived from an EMBL/GenBank/DDBJ whole genome shotgun (WGS) entry which is preliminary data.</text>
</comment>
<evidence type="ECO:0000256" key="6">
    <source>
        <dbReference type="ARBA" id="ARBA00022525"/>
    </source>
</evidence>
<comment type="similarity">
    <text evidence="3">Belongs to the complement C6/C7/C8/C9 family.</text>
</comment>
<dbReference type="InterPro" id="IPR000884">
    <property type="entry name" value="TSP1_rpt"/>
</dbReference>
<dbReference type="GO" id="GO:0006956">
    <property type="term" value="P:complement activation"/>
    <property type="evidence" value="ECO:0007669"/>
    <property type="project" value="TreeGrafter"/>
</dbReference>
<evidence type="ECO:0000259" key="17">
    <source>
        <dbReference type="PROSITE" id="PS51412"/>
    </source>
</evidence>
<evidence type="ECO:0000256" key="5">
    <source>
        <dbReference type="ARBA" id="ARBA00022452"/>
    </source>
</evidence>
<evidence type="ECO:0000256" key="15">
    <source>
        <dbReference type="ARBA" id="ARBA00093472"/>
    </source>
</evidence>
<feature type="region of interest" description="Disordered" evidence="16">
    <location>
        <begin position="1"/>
        <end position="22"/>
    </location>
</feature>
<comment type="function">
    <text evidence="14">Component of the membrane attack complex (MAC), a multiprotein complex activated by the complement cascade, which inserts into a target cell membrane and forms a pore, leading to target cell membrane rupture and cell lysis. The MAC is initiated by proteolytic cleavage of C5 into complement C5b in response to the classical, alternative, lectin and GZMK complement pathways. The complement pathways consist in a cascade of proteins that leads to phagocytosis and breakdown of pathogens and signaling that strengthens the adaptive immune system. C8B, together with C8A and C8G, inserts into the target membrane, but does not form pores by itself. During MAC assembly, associates with C5b, C6 and C7 to form the C5b8 intermediate complex that inserts into the target membrane and traverses the bilayer increasing membrane rigidity.</text>
</comment>
<keyword evidence="10" id="KW-0472">Membrane</keyword>
<dbReference type="PROSITE" id="PS01186">
    <property type="entry name" value="EGF_2"/>
    <property type="match status" value="1"/>
</dbReference>
<dbReference type="Proteomes" id="UP000324632">
    <property type="component" value="Chromosome 7"/>
</dbReference>
<dbReference type="InterPro" id="IPR001862">
    <property type="entry name" value="MAC_perforin"/>
</dbReference>
<dbReference type="SUPFAM" id="SSF57196">
    <property type="entry name" value="EGF/Laminin"/>
    <property type="match status" value="1"/>
</dbReference>
<dbReference type="PROSITE" id="PS00279">
    <property type="entry name" value="MACPF_1"/>
    <property type="match status" value="1"/>
</dbReference>
<dbReference type="InterPro" id="IPR000742">
    <property type="entry name" value="EGF"/>
</dbReference>
<keyword evidence="9" id="KW-0204">Cytolysis</keyword>
<dbReference type="GO" id="GO:0005576">
    <property type="term" value="C:extracellular region"/>
    <property type="evidence" value="ECO:0007669"/>
    <property type="project" value="UniProtKB-SubCell"/>
</dbReference>
<evidence type="ECO:0000256" key="2">
    <source>
        <dbReference type="ARBA" id="ARBA00004613"/>
    </source>
</evidence>
<protein>
    <recommendedName>
        <fullName evidence="4">Complement component C8 beta chain</fullName>
    </recommendedName>
    <alternativeName>
        <fullName evidence="13">Complement component 8 subunit beta</fullName>
    </alternativeName>
</protein>
<dbReference type="Pfam" id="PF01823">
    <property type="entry name" value="MACPF"/>
    <property type="match status" value="1"/>
</dbReference>
<dbReference type="InterPro" id="IPR036383">
    <property type="entry name" value="TSP1_rpt_sf"/>
</dbReference>
<evidence type="ECO:0000256" key="11">
    <source>
        <dbReference type="ARBA" id="ARBA00023157"/>
    </source>
</evidence>
<feature type="compositionally biased region" description="Basic and acidic residues" evidence="16">
    <location>
        <begin position="144"/>
        <end position="158"/>
    </location>
</feature>
<evidence type="ECO:0000256" key="13">
    <source>
        <dbReference type="ARBA" id="ARBA00031383"/>
    </source>
</evidence>
<proteinExistence type="inferred from homology"/>
<dbReference type="GO" id="GO:0005579">
    <property type="term" value="C:membrane attack complex"/>
    <property type="evidence" value="ECO:0007669"/>
    <property type="project" value="InterPro"/>
</dbReference>
<dbReference type="Gene3D" id="2.20.100.10">
    <property type="entry name" value="Thrombospondin type-1 (TSP1) repeat"/>
    <property type="match status" value="1"/>
</dbReference>
<dbReference type="FunFam" id="2.20.100.10:FF:000001">
    <property type="entry name" value="semaphorin-5A isoform X1"/>
    <property type="match status" value="1"/>
</dbReference>
<evidence type="ECO:0000256" key="8">
    <source>
        <dbReference type="ARBA" id="ARBA00022737"/>
    </source>
</evidence>
<evidence type="ECO:0000256" key="4">
    <source>
        <dbReference type="ARBA" id="ARBA00013949"/>
    </source>
</evidence>
<organism evidence="18 19">
    <name type="scientific">Triplophysa tibetana</name>
    <dbReference type="NCBI Taxonomy" id="1572043"/>
    <lineage>
        <taxon>Eukaryota</taxon>
        <taxon>Metazoa</taxon>
        <taxon>Chordata</taxon>
        <taxon>Craniata</taxon>
        <taxon>Vertebrata</taxon>
        <taxon>Euteleostomi</taxon>
        <taxon>Actinopterygii</taxon>
        <taxon>Neopterygii</taxon>
        <taxon>Teleostei</taxon>
        <taxon>Ostariophysi</taxon>
        <taxon>Cypriniformes</taxon>
        <taxon>Nemacheilidae</taxon>
        <taxon>Triplophysa</taxon>
    </lineage>
</organism>
<dbReference type="PRINTS" id="PR00764">
    <property type="entry name" value="COMPLEMENTC9"/>
</dbReference>
<dbReference type="SMART" id="SM00457">
    <property type="entry name" value="MACPF"/>
    <property type="match status" value="1"/>
</dbReference>
<dbReference type="InterPro" id="IPR020864">
    <property type="entry name" value="MACPF"/>
</dbReference>
<name>A0A5A9PFU2_9TELE</name>
<dbReference type="CDD" id="cd00054">
    <property type="entry name" value="EGF_CA"/>
    <property type="match status" value="1"/>
</dbReference>